<dbReference type="RefSeq" id="WP_305909804.1">
    <property type="nucleotide sequence ID" value="NZ_CP157743.1"/>
</dbReference>
<proteinExistence type="predicted"/>
<evidence type="ECO:0000313" key="1">
    <source>
        <dbReference type="EMBL" id="XBS21206.1"/>
    </source>
</evidence>
<dbReference type="AlphaFoldDB" id="A0AAU7NX56"/>
<dbReference type="EMBL" id="CP157743">
    <property type="protein sequence ID" value="XBS21206.1"/>
    <property type="molecule type" value="Genomic_DNA"/>
</dbReference>
<reference evidence="1 2" key="1">
    <citation type="journal article" date="2024" name="Microbiology">
        <title>Methylomarinum rosea sp. nov., a novel halophilic methanotrophic bacterium from the hypersaline Lake Elton.</title>
        <authorList>
            <person name="Suleimanov R.Z."/>
            <person name="Oshkin I.Y."/>
            <person name="Danilova O.V."/>
            <person name="Suzina N.E."/>
            <person name="Dedysh S.N."/>
        </authorList>
    </citation>
    <scope>NUCLEOTIDE SEQUENCE [LARGE SCALE GENOMIC DNA]</scope>
    <source>
        <strain evidence="1 2">Ch1-1</strain>
    </source>
</reference>
<dbReference type="KEGG" id="mech:Q9L42_003540"/>
<evidence type="ECO:0000313" key="2">
    <source>
        <dbReference type="Proteomes" id="UP001225378"/>
    </source>
</evidence>
<organism evidence="1 2">
    <name type="scientific">Methylomarinum roseum</name>
    <dbReference type="NCBI Taxonomy" id="3067653"/>
    <lineage>
        <taxon>Bacteria</taxon>
        <taxon>Pseudomonadati</taxon>
        <taxon>Pseudomonadota</taxon>
        <taxon>Gammaproteobacteria</taxon>
        <taxon>Methylococcales</taxon>
        <taxon>Methylococcaceae</taxon>
        <taxon>Methylomarinum</taxon>
    </lineage>
</organism>
<protein>
    <submittedName>
        <fullName evidence="1">Uncharacterized protein</fullName>
    </submittedName>
</protein>
<keyword evidence="2" id="KW-1185">Reference proteome</keyword>
<sequence length="189" mass="20607">MDGGNAGFAIVHDGQHRRAASRSKPPKPALGTKLALCVSKADCLSANPPYDCDAHVKPIVLKHIETWCASYRQLTLPHRVDKRSTSTGSASLVDALFRLIHMLTAMDGGNAGFAIVHDGQHRRAASRSKPPKPALGTKLALCVSKQHIITLAFKKGMGCVWRGCRQQGCCRQAPRDGFTQHLNTIDYWL</sequence>
<gene>
    <name evidence="1" type="ORF">Q9L42_003540</name>
</gene>
<name>A0AAU7NX56_9GAMM</name>
<dbReference type="Proteomes" id="UP001225378">
    <property type="component" value="Chromosome"/>
</dbReference>
<accession>A0AAU7NX56</accession>